<protein>
    <submittedName>
        <fullName evidence="3">Lipocalin</fullName>
    </submittedName>
</protein>
<dbReference type="SUPFAM" id="SSF50814">
    <property type="entry name" value="Lipocalins"/>
    <property type="match status" value="2"/>
</dbReference>
<feature type="compositionally biased region" description="Basic and acidic residues" evidence="1">
    <location>
        <begin position="229"/>
        <end position="259"/>
    </location>
</feature>
<evidence type="ECO:0000313" key="3">
    <source>
        <dbReference type="EMBL" id="BAJ22596.1"/>
    </source>
</evidence>
<dbReference type="GO" id="GO:0043176">
    <property type="term" value="F:amine binding"/>
    <property type="evidence" value="ECO:0007669"/>
    <property type="project" value="InterPro"/>
</dbReference>
<dbReference type="Pfam" id="PF02098">
    <property type="entry name" value="His_binding"/>
    <property type="match status" value="1"/>
</dbReference>
<proteinExistence type="evidence at transcript level"/>
<name>E1CI65_IXOPE</name>
<reference evidence="3" key="1">
    <citation type="journal article" date="2011" name="Exp. Parasitol.">
        <title>Molecular identification and expression analysis of lipocalins from blood feeding taiga tick, Ixodes persulcatus Schulze.</title>
        <authorList>
            <person name="Konnai S."/>
            <person name="Nishikado H."/>
            <person name="Yamada S."/>
            <person name="Imamura S."/>
            <person name="Ito T."/>
            <person name="Onuma M."/>
            <person name="Murata S."/>
            <person name="Ohashi K."/>
        </authorList>
    </citation>
    <scope>NUCLEOTIDE SEQUENCE</scope>
</reference>
<dbReference type="EMBL" id="AB554713">
    <property type="protein sequence ID" value="BAJ22596.1"/>
    <property type="molecule type" value="mRNA"/>
</dbReference>
<gene>
    <name evidence="3" type="primary">LIPER1</name>
</gene>
<accession>E1CI65</accession>
<feature type="chain" id="PRO_5003144792" evidence="2">
    <location>
        <begin position="18"/>
        <end position="306"/>
    </location>
</feature>
<dbReference type="AlphaFoldDB" id="E1CI65"/>
<keyword evidence="2" id="KW-0732">Signal</keyword>
<evidence type="ECO:0000256" key="1">
    <source>
        <dbReference type="SAM" id="MobiDB-lite"/>
    </source>
</evidence>
<dbReference type="InterPro" id="IPR012674">
    <property type="entry name" value="Calycin"/>
</dbReference>
<sequence>MGLMCAALFACIATTSAWQAQMTIRNPEDNPLLNDPKYGPLQNAWKALEKNDSYVLMFRSKDYEPNITCVKVKATVYNKTLKIANYTRTYLNMTSGNMTSLQFQVRALNQSGYDLENVIRAGLKGRAPSVTPVPLGSNLYLQYGDYSCNTSSKPFWEMLLDGTSADKEETSNPVEGEDFLDFYEVYSQTSCNILRSPLLQGGCDFWLNQSLLADVLKHATNLTQSIDAKAPKETSAEGRNGEESKDNTENEDNEEKRNEAQKFAEALFKSLPTACRYAFIASCGYPEFMMYDKDECENKPRSPPHQ</sequence>
<feature type="signal peptide" evidence="2">
    <location>
        <begin position="1"/>
        <end position="17"/>
    </location>
</feature>
<dbReference type="InterPro" id="IPR002970">
    <property type="entry name" value="Tick_his-bd"/>
</dbReference>
<organism evidence="3">
    <name type="scientific">Ixodes persulcatus</name>
    <name type="common">Taiga tick</name>
    <dbReference type="NCBI Taxonomy" id="34615"/>
    <lineage>
        <taxon>Eukaryota</taxon>
        <taxon>Metazoa</taxon>
        <taxon>Ecdysozoa</taxon>
        <taxon>Arthropoda</taxon>
        <taxon>Chelicerata</taxon>
        <taxon>Arachnida</taxon>
        <taxon>Acari</taxon>
        <taxon>Parasitiformes</taxon>
        <taxon>Ixodida</taxon>
        <taxon>Ixodoidea</taxon>
        <taxon>Ixodidae</taxon>
        <taxon>Ixodinae</taxon>
        <taxon>Ixodes</taxon>
    </lineage>
</organism>
<dbReference type="GO" id="GO:0030682">
    <property type="term" value="P:symbiont-mediated perturbation of host defenses"/>
    <property type="evidence" value="ECO:0007669"/>
    <property type="project" value="InterPro"/>
</dbReference>
<feature type="region of interest" description="Disordered" evidence="1">
    <location>
        <begin position="227"/>
        <end position="259"/>
    </location>
</feature>
<dbReference type="Gene3D" id="2.40.128.20">
    <property type="match status" value="1"/>
</dbReference>
<evidence type="ECO:0000256" key="2">
    <source>
        <dbReference type="SAM" id="SignalP"/>
    </source>
</evidence>